<feature type="chain" id="PRO_5038922678" description="Dockerin domain-containing protein" evidence="1">
    <location>
        <begin position="24"/>
        <end position="380"/>
    </location>
</feature>
<dbReference type="OrthoDB" id="10730at2"/>
<dbReference type="AlphaFoldDB" id="W7UTW0"/>
<dbReference type="InterPro" id="IPR016062">
    <property type="entry name" value="TM1410-rel"/>
</dbReference>
<dbReference type="PANTHER" id="PTHR35882:SF2">
    <property type="entry name" value="PELA"/>
    <property type="match status" value="1"/>
</dbReference>
<dbReference type="Gene3D" id="1.10.1330.10">
    <property type="entry name" value="Dockerin domain"/>
    <property type="match status" value="1"/>
</dbReference>
<accession>W7UTW0</accession>
<dbReference type="PROSITE" id="PS51766">
    <property type="entry name" value="DOCKERIN"/>
    <property type="match status" value="1"/>
</dbReference>
<organism evidence="3 4">
    <name type="scientific">Ruminococcus flavefaciens 007c</name>
    <dbReference type="NCBI Taxonomy" id="1341157"/>
    <lineage>
        <taxon>Bacteria</taxon>
        <taxon>Bacillati</taxon>
        <taxon>Bacillota</taxon>
        <taxon>Clostridia</taxon>
        <taxon>Eubacteriales</taxon>
        <taxon>Oscillospiraceae</taxon>
        <taxon>Ruminococcus</taxon>
    </lineage>
</organism>
<dbReference type="InterPro" id="IPR016134">
    <property type="entry name" value="Dockerin_dom"/>
</dbReference>
<proteinExistence type="predicted"/>
<name>W7UTW0_RUMFL</name>
<gene>
    <name evidence="3" type="ORF">RF007C_12930</name>
</gene>
<dbReference type="GO" id="GO:0004553">
    <property type="term" value="F:hydrolase activity, hydrolyzing O-glycosyl compounds"/>
    <property type="evidence" value="ECO:0007669"/>
    <property type="project" value="InterPro"/>
</dbReference>
<dbReference type="GO" id="GO:0000272">
    <property type="term" value="P:polysaccharide catabolic process"/>
    <property type="evidence" value="ECO:0007669"/>
    <property type="project" value="InterPro"/>
</dbReference>
<evidence type="ECO:0000256" key="1">
    <source>
        <dbReference type="SAM" id="SignalP"/>
    </source>
</evidence>
<dbReference type="eggNOG" id="COG3868">
    <property type="taxonomic scope" value="Bacteria"/>
</dbReference>
<dbReference type="Proteomes" id="UP000019365">
    <property type="component" value="Unassembled WGS sequence"/>
</dbReference>
<dbReference type="SUPFAM" id="SSF51445">
    <property type="entry name" value="(Trans)glycosidases"/>
    <property type="match status" value="1"/>
</dbReference>
<evidence type="ECO:0000259" key="2">
    <source>
        <dbReference type="PROSITE" id="PS51766"/>
    </source>
</evidence>
<dbReference type="InterPro" id="IPR036439">
    <property type="entry name" value="Dockerin_dom_sf"/>
</dbReference>
<evidence type="ECO:0000313" key="4">
    <source>
        <dbReference type="Proteomes" id="UP000019365"/>
    </source>
</evidence>
<reference evidence="3 4" key="1">
    <citation type="journal article" date="2014" name="PLoS ONE">
        <title>Rumen cellulosomics: divergent fiber-degrading strategies revealed by comparative genome-wide analysis of six ruminococcal strains.</title>
        <authorList>
            <person name="Dassa B."/>
            <person name="Borovok I."/>
            <person name="Ruimy-Israeli V."/>
            <person name="Lamed R."/>
            <person name="Flint H.J."/>
            <person name="Duncan S.H."/>
            <person name="Henrissat B."/>
            <person name="Coutinho P."/>
            <person name="Morrison M."/>
            <person name="Mosoni P."/>
            <person name="Yeoman C.J."/>
            <person name="White B.A."/>
            <person name="Bayer E.A."/>
        </authorList>
    </citation>
    <scope>NUCLEOTIDE SEQUENCE [LARGE SCALE GENOMIC DNA]</scope>
    <source>
        <strain evidence="3 4">007c</strain>
    </source>
</reference>
<comment type="caution">
    <text evidence="3">The sequence shown here is derived from an EMBL/GenBank/DDBJ whole genome shotgun (WGS) entry which is preliminary data.</text>
</comment>
<dbReference type="RefSeq" id="WP_037301247.1">
    <property type="nucleotide sequence ID" value="NZ_ATAX01000036.1"/>
</dbReference>
<dbReference type="Pfam" id="PF00404">
    <property type="entry name" value="Dockerin_1"/>
    <property type="match status" value="1"/>
</dbReference>
<keyword evidence="1" id="KW-0732">Signal</keyword>
<dbReference type="Pfam" id="PF03537">
    <property type="entry name" value="Glyco_hydro_114"/>
    <property type="match status" value="1"/>
</dbReference>
<dbReference type="Gene3D" id="3.20.20.70">
    <property type="entry name" value="Aldolase class I"/>
    <property type="match status" value="1"/>
</dbReference>
<feature type="signal peptide" evidence="1">
    <location>
        <begin position="1"/>
        <end position="23"/>
    </location>
</feature>
<dbReference type="CDD" id="cd14256">
    <property type="entry name" value="Dockerin_I"/>
    <property type="match status" value="1"/>
</dbReference>
<dbReference type="PATRIC" id="fig|1341157.4.peg.3019"/>
<dbReference type="eggNOG" id="COG4124">
    <property type="taxonomic scope" value="Bacteria"/>
</dbReference>
<sequence>MKKSRITSMITAAALCFAPILNSSDCLQADAADIKYEYGVFLGAEPEDAADMESYKKIVIDAQYFSKDEISRLKESGHIVYSYINLGSVEEFRPYFETYREYSLGVYKNWEDERWIDVSQEKWQDFVVNKLAKDILATGVDGLFVDNCDVYYNFKEDKIYKGVTEILKGFKNYGTYVIINGGDTYVKEYAKRNNNLDAVMDAVNQESVFSAVDWDHGKKFTENEPDERDYFQKYCKLVSDNGKDVYLLEYTKNSALIESIKEYCSEKGYTYYASATLDLVTPGQEAGSQILKEKAPEGSDKQTLPGDANMDNKVDLSDAILIMQSLANPDKYGLNGSENGHITEQGRINADVEGSDGITGNDALAIQMYLLDIIPTLPVK</sequence>
<dbReference type="InterPro" id="IPR017853">
    <property type="entry name" value="GH"/>
</dbReference>
<protein>
    <recommendedName>
        <fullName evidence="2">Dockerin domain-containing protein</fullName>
    </recommendedName>
</protein>
<dbReference type="InterPro" id="IPR013785">
    <property type="entry name" value="Aldolase_TIM"/>
</dbReference>
<keyword evidence="4" id="KW-1185">Reference proteome</keyword>
<dbReference type="PRINTS" id="PR01545">
    <property type="entry name" value="THEMAYE10DUF"/>
</dbReference>
<dbReference type="PANTHER" id="PTHR35882">
    <property type="entry name" value="PELA"/>
    <property type="match status" value="1"/>
</dbReference>
<dbReference type="InterPro" id="IPR004352">
    <property type="entry name" value="GH114_TIM-barrel"/>
</dbReference>
<dbReference type="EMBL" id="ATAX01000036">
    <property type="protein sequence ID" value="EWM52250.1"/>
    <property type="molecule type" value="Genomic_DNA"/>
</dbReference>
<dbReference type="InterPro" id="IPR002105">
    <property type="entry name" value="Dockerin_1_rpt"/>
</dbReference>
<evidence type="ECO:0000313" key="3">
    <source>
        <dbReference type="EMBL" id="EWM52250.1"/>
    </source>
</evidence>
<feature type="domain" description="Dockerin" evidence="2">
    <location>
        <begin position="301"/>
        <end position="379"/>
    </location>
</feature>
<dbReference type="SUPFAM" id="SSF63446">
    <property type="entry name" value="Type I dockerin domain"/>
    <property type="match status" value="1"/>
</dbReference>